<dbReference type="Gene3D" id="3.30.2350.10">
    <property type="entry name" value="Pseudouridine synthase"/>
    <property type="match status" value="1"/>
</dbReference>
<feature type="domain" description="Pseudouridine synthase RsuA/RluA-like" evidence="5">
    <location>
        <begin position="90"/>
        <end position="236"/>
    </location>
</feature>
<dbReference type="AlphaFoldDB" id="A0A9D1G6H0"/>
<comment type="similarity">
    <text evidence="2 4">Belongs to the pseudouridine synthase RluA family.</text>
</comment>
<keyword evidence="4" id="KW-0413">Isomerase</keyword>
<dbReference type="InterPro" id="IPR006225">
    <property type="entry name" value="PsdUridine_synth_RluC/D"/>
</dbReference>
<dbReference type="Pfam" id="PF00849">
    <property type="entry name" value="PseudoU_synth_2"/>
    <property type="match status" value="1"/>
</dbReference>
<organism evidence="6 7">
    <name type="scientific">Candidatus Scatomorpha pullistercoris</name>
    <dbReference type="NCBI Taxonomy" id="2840929"/>
    <lineage>
        <taxon>Bacteria</taxon>
        <taxon>Bacillati</taxon>
        <taxon>Bacillota</taxon>
        <taxon>Clostridia</taxon>
        <taxon>Eubacteriales</taxon>
        <taxon>Candidatus Scatomorpha</taxon>
    </lineage>
</organism>
<dbReference type="GO" id="GO:0003723">
    <property type="term" value="F:RNA binding"/>
    <property type="evidence" value="ECO:0007669"/>
    <property type="project" value="InterPro"/>
</dbReference>
<protein>
    <recommendedName>
        <fullName evidence="4">Pseudouridine synthase</fullName>
        <ecNumber evidence="4">5.4.99.-</ecNumber>
    </recommendedName>
</protein>
<dbReference type="InterPro" id="IPR050188">
    <property type="entry name" value="RluA_PseudoU_synthase"/>
</dbReference>
<dbReference type="InterPro" id="IPR006145">
    <property type="entry name" value="PsdUridine_synth_RsuA/RluA"/>
</dbReference>
<evidence type="ECO:0000256" key="3">
    <source>
        <dbReference type="PIRSR" id="PIRSR606225-1"/>
    </source>
</evidence>
<dbReference type="GO" id="GO:0000455">
    <property type="term" value="P:enzyme-directed rRNA pseudouridine synthesis"/>
    <property type="evidence" value="ECO:0007669"/>
    <property type="project" value="TreeGrafter"/>
</dbReference>
<reference evidence="6" key="1">
    <citation type="submission" date="2020-10" db="EMBL/GenBank/DDBJ databases">
        <authorList>
            <person name="Gilroy R."/>
        </authorList>
    </citation>
    <scope>NUCLEOTIDE SEQUENCE</scope>
    <source>
        <strain evidence="6">ChiHecec3B27-6122</strain>
    </source>
</reference>
<dbReference type="Proteomes" id="UP000886876">
    <property type="component" value="Unassembled WGS sequence"/>
</dbReference>
<comment type="catalytic activity">
    <reaction evidence="1 4">
        <text>a uridine in RNA = a pseudouridine in RNA</text>
        <dbReference type="Rhea" id="RHEA:48348"/>
        <dbReference type="Rhea" id="RHEA-COMP:12068"/>
        <dbReference type="Rhea" id="RHEA-COMP:12069"/>
        <dbReference type="ChEBI" id="CHEBI:65314"/>
        <dbReference type="ChEBI" id="CHEBI:65315"/>
    </reaction>
</comment>
<dbReference type="EC" id="5.4.99.-" evidence="4"/>
<dbReference type="EMBL" id="DVJS01000194">
    <property type="protein sequence ID" value="HIS97852.1"/>
    <property type="molecule type" value="Genomic_DNA"/>
</dbReference>
<evidence type="ECO:0000313" key="7">
    <source>
        <dbReference type="Proteomes" id="UP000886876"/>
    </source>
</evidence>
<sequence length="306" mass="33436">MSRRLEFEIPAELDGRKIRSVLQTRLGLSAGLVTRLKHREGAVLLNGRPAKTLDTVRAGDRLSVEVGDTGGSAFAPSDTRLAVLWEDEDILMIDKPADMAVHGRSERGEATVGSAVAAYLGTAAPFHPVNRLDRGTTGVMCAAKTGYMHERLRRLLHTEALRREYLAITVGVPEPRAGVIDLPIGRRGEEKRFCVREDGARSVTRYETIAESDGLALLRLRPETGRTHQIRVHLSHIGCPILGDRLYGRVSAEIARPALHSARLTLVHPLTGETVTAEAPLPEDIRAVLERHGFNQAQRTAPSGVI</sequence>
<reference evidence="6" key="2">
    <citation type="journal article" date="2021" name="PeerJ">
        <title>Extensive microbial diversity within the chicken gut microbiome revealed by metagenomics and culture.</title>
        <authorList>
            <person name="Gilroy R."/>
            <person name="Ravi A."/>
            <person name="Getino M."/>
            <person name="Pursley I."/>
            <person name="Horton D.L."/>
            <person name="Alikhan N.F."/>
            <person name="Baker D."/>
            <person name="Gharbi K."/>
            <person name="Hall N."/>
            <person name="Watson M."/>
            <person name="Adriaenssens E.M."/>
            <person name="Foster-Nyarko E."/>
            <person name="Jarju S."/>
            <person name="Secka A."/>
            <person name="Antonio M."/>
            <person name="Oren A."/>
            <person name="Chaudhuri R.R."/>
            <person name="La Ragione R."/>
            <person name="Hildebrand F."/>
            <person name="Pallen M.J."/>
        </authorList>
    </citation>
    <scope>NUCLEOTIDE SEQUENCE</scope>
    <source>
        <strain evidence="6">ChiHecec3B27-6122</strain>
    </source>
</reference>
<feature type="active site" evidence="3">
    <location>
        <position position="133"/>
    </location>
</feature>
<evidence type="ECO:0000313" key="6">
    <source>
        <dbReference type="EMBL" id="HIS97852.1"/>
    </source>
</evidence>
<comment type="function">
    <text evidence="4">Responsible for synthesis of pseudouridine from uracil.</text>
</comment>
<dbReference type="GO" id="GO:0140098">
    <property type="term" value="F:catalytic activity, acting on RNA"/>
    <property type="evidence" value="ECO:0007669"/>
    <property type="project" value="UniProtKB-ARBA"/>
</dbReference>
<gene>
    <name evidence="6" type="ORF">IAD42_07760</name>
</gene>
<name>A0A9D1G6H0_9FIRM</name>
<evidence type="ECO:0000259" key="5">
    <source>
        <dbReference type="Pfam" id="PF00849"/>
    </source>
</evidence>
<dbReference type="PANTHER" id="PTHR21600:SF44">
    <property type="entry name" value="RIBOSOMAL LARGE SUBUNIT PSEUDOURIDINE SYNTHASE D"/>
    <property type="match status" value="1"/>
</dbReference>
<dbReference type="SUPFAM" id="SSF55120">
    <property type="entry name" value="Pseudouridine synthase"/>
    <property type="match status" value="1"/>
</dbReference>
<accession>A0A9D1G6H0</accession>
<dbReference type="NCBIfam" id="TIGR00005">
    <property type="entry name" value="rluA_subfam"/>
    <property type="match status" value="1"/>
</dbReference>
<proteinExistence type="inferred from homology"/>
<evidence type="ECO:0000256" key="2">
    <source>
        <dbReference type="ARBA" id="ARBA00010876"/>
    </source>
</evidence>
<dbReference type="GO" id="GO:0009982">
    <property type="term" value="F:pseudouridine synthase activity"/>
    <property type="evidence" value="ECO:0007669"/>
    <property type="project" value="InterPro"/>
</dbReference>
<evidence type="ECO:0000256" key="1">
    <source>
        <dbReference type="ARBA" id="ARBA00000073"/>
    </source>
</evidence>
<evidence type="ECO:0000256" key="4">
    <source>
        <dbReference type="RuleBase" id="RU362028"/>
    </source>
</evidence>
<comment type="caution">
    <text evidence="6">The sequence shown here is derived from an EMBL/GenBank/DDBJ whole genome shotgun (WGS) entry which is preliminary data.</text>
</comment>
<dbReference type="PANTHER" id="PTHR21600">
    <property type="entry name" value="MITOCHONDRIAL RNA PSEUDOURIDINE SYNTHASE"/>
    <property type="match status" value="1"/>
</dbReference>
<dbReference type="InterPro" id="IPR020103">
    <property type="entry name" value="PsdUridine_synth_cat_dom_sf"/>
</dbReference>
<dbReference type="CDD" id="cd02869">
    <property type="entry name" value="PseudoU_synth_RluA_like"/>
    <property type="match status" value="1"/>
</dbReference>